<dbReference type="RefSeq" id="WP_074757882.1">
    <property type="nucleotide sequence ID" value="NZ_FOGJ01000024.1"/>
</dbReference>
<dbReference type="InterPro" id="IPR023298">
    <property type="entry name" value="ATPase_P-typ_TM_dom_sf"/>
</dbReference>
<dbReference type="EMBL" id="FOGJ01000024">
    <property type="protein sequence ID" value="SES24142.1"/>
    <property type="molecule type" value="Genomic_DNA"/>
</dbReference>
<protein>
    <recommendedName>
        <fullName evidence="4">ABC-2 family transporter protein</fullName>
    </recommendedName>
</protein>
<keyword evidence="1" id="KW-0472">Membrane</keyword>
<sequence>MSEQKNAHLRRGSRWFVLLLKRQLKRPFLWVIALFMVISVLAIFYVTAPDVNNKRILLYSADENALEDSYSQKLIDDLLTASQKNDTIFEFERIESYDALIDEVTRGSAECGFVLSEDFDERIALCDTSDLIEYVASNYTTKGEVARETVFAEFFEIYGRILIDSESYEIFGRDDSEITAWLTDEYDRLLSGDDVFNADYQTVEGIKASESDKKMQPVRGLVMILITMALLLNGSEKFYGSASCVSKALPFGEKTRFEILLCITGIIVPGITGFVLIRTLDPSVDVIIDILLYIIFVMAAVIWTFLLSKLLNNAVSYMAWIMTFLIAQVIICPVWQDVSEYVPSLKPVSYLFPAGAYLRIIEYLIH</sequence>
<evidence type="ECO:0000313" key="3">
    <source>
        <dbReference type="Proteomes" id="UP000182584"/>
    </source>
</evidence>
<dbReference type="SUPFAM" id="SSF81665">
    <property type="entry name" value="Calcium ATPase, transmembrane domain M"/>
    <property type="match status" value="1"/>
</dbReference>
<evidence type="ECO:0008006" key="4">
    <source>
        <dbReference type="Google" id="ProtNLM"/>
    </source>
</evidence>
<dbReference type="eggNOG" id="ENOG50326I5">
    <property type="taxonomic scope" value="Bacteria"/>
</dbReference>
<name>A0A1H9VRD5_BUTFI</name>
<feature type="transmembrane region" description="Helical" evidence="1">
    <location>
        <begin position="314"/>
        <end position="336"/>
    </location>
</feature>
<proteinExistence type="predicted"/>
<evidence type="ECO:0000256" key="1">
    <source>
        <dbReference type="SAM" id="Phobius"/>
    </source>
</evidence>
<dbReference type="OrthoDB" id="2004088at2"/>
<keyword evidence="1" id="KW-0812">Transmembrane</keyword>
<dbReference type="Proteomes" id="UP000182584">
    <property type="component" value="Unassembled WGS sequence"/>
</dbReference>
<organism evidence="2 3">
    <name type="scientific">Butyrivibrio fibrisolvens</name>
    <dbReference type="NCBI Taxonomy" id="831"/>
    <lineage>
        <taxon>Bacteria</taxon>
        <taxon>Bacillati</taxon>
        <taxon>Bacillota</taxon>
        <taxon>Clostridia</taxon>
        <taxon>Lachnospirales</taxon>
        <taxon>Lachnospiraceae</taxon>
        <taxon>Butyrivibrio</taxon>
    </lineage>
</organism>
<feature type="transmembrane region" description="Helical" evidence="1">
    <location>
        <begin position="220"/>
        <end position="239"/>
    </location>
</feature>
<accession>A0A1H9VRD5</accession>
<gene>
    <name evidence="2" type="ORF">SAMN04487884_12478</name>
</gene>
<feature type="transmembrane region" description="Helical" evidence="1">
    <location>
        <begin position="286"/>
        <end position="307"/>
    </location>
</feature>
<feature type="transmembrane region" description="Helical" evidence="1">
    <location>
        <begin position="28"/>
        <end position="48"/>
    </location>
</feature>
<reference evidence="2 3" key="1">
    <citation type="submission" date="2016-10" db="EMBL/GenBank/DDBJ databases">
        <authorList>
            <person name="de Groot N.N."/>
        </authorList>
    </citation>
    <scope>NUCLEOTIDE SEQUENCE [LARGE SCALE GENOMIC DNA]</scope>
    <source>
        <strain evidence="2 3">AR40</strain>
    </source>
</reference>
<feature type="transmembrane region" description="Helical" evidence="1">
    <location>
        <begin position="259"/>
        <end position="280"/>
    </location>
</feature>
<dbReference type="AlphaFoldDB" id="A0A1H9VRD5"/>
<keyword evidence="1" id="KW-1133">Transmembrane helix</keyword>
<evidence type="ECO:0000313" key="2">
    <source>
        <dbReference type="EMBL" id="SES24142.1"/>
    </source>
</evidence>